<keyword evidence="5" id="KW-0378">Hydrolase</keyword>
<evidence type="ECO:0000256" key="5">
    <source>
        <dbReference type="ARBA" id="ARBA00022801"/>
    </source>
</evidence>
<evidence type="ECO:0000259" key="12">
    <source>
        <dbReference type="PROSITE" id="PS51762"/>
    </source>
</evidence>
<dbReference type="EC" id="3.2.1.73" evidence="3"/>
<evidence type="ECO:0000256" key="10">
    <source>
        <dbReference type="PIRSR" id="PIRSR608264-1"/>
    </source>
</evidence>
<feature type="active site" description="Nucleophile" evidence="10">
    <location>
        <position position="148"/>
    </location>
</feature>
<protein>
    <recommendedName>
        <fullName evidence="4">Beta-glucanase</fullName>
        <ecNumber evidence="3">3.2.1.73</ecNumber>
    </recommendedName>
    <alternativeName>
        <fullName evidence="9">1,3-1,4-beta-D-glucan 4-glucanohydrolase</fullName>
    </alternativeName>
    <alternativeName>
        <fullName evidence="8">Endo-beta-1,3-1,4 glucanase</fullName>
    </alternativeName>
    <alternativeName>
        <fullName evidence="7">Lichenase</fullName>
    </alternativeName>
</protein>
<evidence type="ECO:0000256" key="1">
    <source>
        <dbReference type="ARBA" id="ARBA00000481"/>
    </source>
</evidence>
<name>A0A9D1E606_9FIRM</name>
<evidence type="ECO:0000256" key="2">
    <source>
        <dbReference type="ARBA" id="ARBA00006865"/>
    </source>
</evidence>
<comment type="catalytic activity">
    <reaction evidence="1">
        <text>Hydrolysis of (1-&gt;4)-beta-D-glucosidic linkages in beta-D-glucans containing (1-&gt;3)- and (1-&gt;4)-bonds.</text>
        <dbReference type="EC" id="3.2.1.73"/>
    </reaction>
</comment>
<feature type="domain" description="GH16" evidence="12">
    <location>
        <begin position="55"/>
        <end position="258"/>
    </location>
</feature>
<dbReference type="InterPro" id="IPR008263">
    <property type="entry name" value="GH16_AS"/>
</dbReference>
<dbReference type="EMBL" id="DVHK01000075">
    <property type="protein sequence ID" value="HIR67038.1"/>
    <property type="molecule type" value="Genomic_DNA"/>
</dbReference>
<reference evidence="13" key="1">
    <citation type="submission" date="2020-10" db="EMBL/GenBank/DDBJ databases">
        <authorList>
            <person name="Gilroy R."/>
        </authorList>
    </citation>
    <scope>NUCLEOTIDE SEQUENCE</scope>
    <source>
        <strain evidence="13">ChiW16-3235</strain>
    </source>
</reference>
<evidence type="ECO:0000256" key="4">
    <source>
        <dbReference type="ARBA" id="ARBA00014569"/>
    </source>
</evidence>
<evidence type="ECO:0000313" key="13">
    <source>
        <dbReference type="EMBL" id="HIR67038.1"/>
    </source>
</evidence>
<dbReference type="Gene3D" id="2.60.120.200">
    <property type="match status" value="1"/>
</dbReference>
<proteinExistence type="inferred from homology"/>
<evidence type="ECO:0000256" key="8">
    <source>
        <dbReference type="ARBA" id="ARBA00029771"/>
    </source>
</evidence>
<gene>
    <name evidence="13" type="ORF">IAB94_03190</name>
</gene>
<dbReference type="AlphaFoldDB" id="A0A9D1E606"/>
<dbReference type="InterPro" id="IPR044791">
    <property type="entry name" value="Beta-glucanase/XTH"/>
</dbReference>
<comment type="similarity">
    <text evidence="2">Belongs to the glycosyl hydrolase 16 family.</text>
</comment>
<keyword evidence="6" id="KW-0326">Glycosidase</keyword>
<evidence type="ECO:0000256" key="6">
    <source>
        <dbReference type="ARBA" id="ARBA00023295"/>
    </source>
</evidence>
<dbReference type="Pfam" id="PF00722">
    <property type="entry name" value="Glyco_hydro_16"/>
    <property type="match status" value="1"/>
</dbReference>
<dbReference type="InterPro" id="IPR000757">
    <property type="entry name" value="Beta-glucanase-like"/>
</dbReference>
<evidence type="ECO:0000313" key="14">
    <source>
        <dbReference type="Proteomes" id="UP000823913"/>
    </source>
</evidence>
<dbReference type="SUPFAM" id="SSF49899">
    <property type="entry name" value="Concanavalin A-like lectins/glucanases"/>
    <property type="match status" value="1"/>
</dbReference>
<sequence length="258" mass="28371">MKFEKMTAVIAAAAVAAAAFVLPACTDNPVSNEGGVHPSVEGLEDKFTDPADIIVDFSAGKTEGFYAAHGYSNGNMFNCTWSRDSAVISDGIMNMTLSKGNDGVYYGAEYRSTAYYGYGYYSVCMKAAKGSGLVSSFFTYTNRPVWDEIDIEFLGKDTTHVQFNYYVSGVGGHEYVYGLGFDAAEGFHEYGFDWQKGSITWYVDGAPIYRATQNLPSNPQQIMMNMWNCIGHDDWTGPLDESALPATAQYKWIAFKSC</sequence>
<dbReference type="InterPro" id="IPR008264">
    <property type="entry name" value="Beta_glucanase"/>
</dbReference>
<keyword evidence="11" id="KW-0732">Signal</keyword>
<organism evidence="13 14">
    <name type="scientific">Candidatus Coproplasma avicola</name>
    <dbReference type="NCBI Taxonomy" id="2840744"/>
    <lineage>
        <taxon>Bacteria</taxon>
        <taxon>Bacillati</taxon>
        <taxon>Bacillota</taxon>
        <taxon>Clostridia</taxon>
        <taxon>Eubacteriales</taxon>
        <taxon>Candidatus Coproplasma</taxon>
    </lineage>
</organism>
<dbReference type="PANTHER" id="PTHR31062">
    <property type="entry name" value="XYLOGLUCAN ENDOTRANSGLUCOSYLASE/HYDROLASE PROTEIN 8-RELATED"/>
    <property type="match status" value="1"/>
</dbReference>
<dbReference type="Proteomes" id="UP000823913">
    <property type="component" value="Unassembled WGS sequence"/>
</dbReference>
<feature type="chain" id="PRO_5038540794" description="Beta-glucanase" evidence="11">
    <location>
        <begin position="27"/>
        <end position="258"/>
    </location>
</feature>
<reference evidence="13" key="2">
    <citation type="journal article" date="2021" name="PeerJ">
        <title>Extensive microbial diversity within the chicken gut microbiome revealed by metagenomics and culture.</title>
        <authorList>
            <person name="Gilroy R."/>
            <person name="Ravi A."/>
            <person name="Getino M."/>
            <person name="Pursley I."/>
            <person name="Horton D.L."/>
            <person name="Alikhan N.F."/>
            <person name="Baker D."/>
            <person name="Gharbi K."/>
            <person name="Hall N."/>
            <person name="Watson M."/>
            <person name="Adriaenssens E.M."/>
            <person name="Foster-Nyarko E."/>
            <person name="Jarju S."/>
            <person name="Secka A."/>
            <person name="Antonio M."/>
            <person name="Oren A."/>
            <person name="Chaudhuri R.R."/>
            <person name="La Ragione R."/>
            <person name="Hildebrand F."/>
            <person name="Pallen M.J."/>
        </authorList>
    </citation>
    <scope>NUCLEOTIDE SEQUENCE</scope>
    <source>
        <strain evidence="13">ChiW16-3235</strain>
    </source>
</reference>
<comment type="caution">
    <text evidence="13">The sequence shown here is derived from an EMBL/GenBank/DDBJ whole genome shotgun (WGS) entry which is preliminary data.</text>
</comment>
<dbReference type="InterPro" id="IPR013320">
    <property type="entry name" value="ConA-like_dom_sf"/>
</dbReference>
<dbReference type="GO" id="GO:0005975">
    <property type="term" value="P:carbohydrate metabolic process"/>
    <property type="evidence" value="ECO:0007669"/>
    <property type="project" value="InterPro"/>
</dbReference>
<evidence type="ECO:0000256" key="9">
    <source>
        <dbReference type="ARBA" id="ARBA00031665"/>
    </source>
</evidence>
<evidence type="ECO:0000256" key="7">
    <source>
        <dbReference type="ARBA" id="ARBA00029722"/>
    </source>
</evidence>
<feature type="active site" description="Proton donor" evidence="10">
    <location>
        <position position="152"/>
    </location>
</feature>
<dbReference type="GO" id="GO:0042972">
    <property type="term" value="F:licheninase activity"/>
    <property type="evidence" value="ECO:0007669"/>
    <property type="project" value="UniProtKB-EC"/>
</dbReference>
<evidence type="ECO:0000256" key="11">
    <source>
        <dbReference type="SAM" id="SignalP"/>
    </source>
</evidence>
<accession>A0A9D1E606</accession>
<evidence type="ECO:0000256" key="3">
    <source>
        <dbReference type="ARBA" id="ARBA00012690"/>
    </source>
</evidence>
<dbReference type="PRINTS" id="PR00737">
    <property type="entry name" value="GLHYDRLASE16"/>
</dbReference>
<dbReference type="PROSITE" id="PS01034">
    <property type="entry name" value="GH16_1"/>
    <property type="match status" value="1"/>
</dbReference>
<feature type="signal peptide" evidence="11">
    <location>
        <begin position="1"/>
        <end position="26"/>
    </location>
</feature>
<dbReference type="PROSITE" id="PS51762">
    <property type="entry name" value="GH16_2"/>
    <property type="match status" value="1"/>
</dbReference>